<proteinExistence type="inferred from homology"/>
<evidence type="ECO:0000256" key="2">
    <source>
        <dbReference type="ARBA" id="ARBA00022694"/>
    </source>
</evidence>
<dbReference type="GO" id="GO:0030677">
    <property type="term" value="C:ribonuclease P complex"/>
    <property type="evidence" value="ECO:0007669"/>
    <property type="project" value="TreeGrafter"/>
</dbReference>
<dbReference type="SUPFAM" id="SSF54211">
    <property type="entry name" value="Ribosomal protein S5 domain 2-like"/>
    <property type="match status" value="1"/>
</dbReference>
<dbReference type="InterPro" id="IPR020568">
    <property type="entry name" value="Ribosomal_Su5_D2-typ_SF"/>
</dbReference>
<keyword evidence="10" id="KW-1185">Reference proteome</keyword>
<comment type="function">
    <text evidence="1 7">RNaseP catalyzes the removal of the 5'-leader sequence from pre-tRNA to produce the mature 5'-terminus. It can also cleave other RNA substrates such as 4.5S RNA. The protein component plays an auxiliary but essential role in vivo by binding to the 5'-leader sequence and broadening the substrate specificity of the ribozyme.</text>
</comment>
<evidence type="ECO:0000256" key="4">
    <source>
        <dbReference type="ARBA" id="ARBA00022759"/>
    </source>
</evidence>
<dbReference type="GO" id="GO:0000049">
    <property type="term" value="F:tRNA binding"/>
    <property type="evidence" value="ECO:0007669"/>
    <property type="project" value="UniProtKB-UniRule"/>
</dbReference>
<dbReference type="GO" id="GO:0001682">
    <property type="term" value="P:tRNA 5'-leader removal"/>
    <property type="evidence" value="ECO:0007669"/>
    <property type="project" value="UniProtKB-UniRule"/>
</dbReference>
<dbReference type="OrthoDB" id="9810867at2"/>
<comment type="subunit">
    <text evidence="7">Consists of a catalytic RNA component (M1 or rnpB) and a protein subunit.</text>
</comment>
<dbReference type="PROSITE" id="PS00648">
    <property type="entry name" value="RIBONUCLEASE_P"/>
    <property type="match status" value="1"/>
</dbReference>
<evidence type="ECO:0000256" key="3">
    <source>
        <dbReference type="ARBA" id="ARBA00022722"/>
    </source>
</evidence>
<organism evidence="9 10">
    <name type="scientific">Caldisalinibacter kiritimatiensis</name>
    <dbReference type="NCBI Taxonomy" id="1304284"/>
    <lineage>
        <taxon>Bacteria</taxon>
        <taxon>Bacillati</taxon>
        <taxon>Bacillota</taxon>
        <taxon>Tissierellia</taxon>
        <taxon>Tissierellales</taxon>
        <taxon>Thermohalobacteraceae</taxon>
        <taxon>Caldisalinibacter</taxon>
    </lineage>
</organism>
<keyword evidence="4 7" id="KW-0255">Endonuclease</keyword>
<evidence type="ECO:0000256" key="5">
    <source>
        <dbReference type="ARBA" id="ARBA00022801"/>
    </source>
</evidence>
<reference evidence="9 10" key="1">
    <citation type="journal article" date="2015" name="Geomicrobiol. J.">
        <title>Caldisalinibacter kiritimatiensis gen. nov., sp. nov., a moderately thermohalophilic thiosulfate-reducing bacterium from a hypersaline microbial mat.</title>
        <authorList>
            <person name="Ben Hania W."/>
            <person name="Joseph M."/>
            <person name="Fiebig A."/>
            <person name="Bunk B."/>
            <person name="Klenk H.-P."/>
            <person name="Fardeau M.-L."/>
            <person name="Spring S."/>
        </authorList>
    </citation>
    <scope>NUCLEOTIDE SEQUENCE [LARGE SCALE GENOMIC DNA]</scope>
    <source>
        <strain evidence="9 10">L21-TH-D2</strain>
    </source>
</reference>
<dbReference type="NCBIfam" id="TIGR00188">
    <property type="entry name" value="rnpA"/>
    <property type="match status" value="1"/>
</dbReference>
<dbReference type="Proteomes" id="UP000013378">
    <property type="component" value="Unassembled WGS sequence"/>
</dbReference>
<comment type="catalytic activity">
    <reaction evidence="7">
        <text>Endonucleolytic cleavage of RNA, removing 5'-extranucleotides from tRNA precursor.</text>
        <dbReference type="EC" id="3.1.26.5"/>
    </reaction>
</comment>
<dbReference type="GO" id="GO:0004526">
    <property type="term" value="F:ribonuclease P activity"/>
    <property type="evidence" value="ECO:0007669"/>
    <property type="project" value="UniProtKB-UniRule"/>
</dbReference>
<name>R1AS06_9FIRM</name>
<evidence type="ECO:0000313" key="9">
    <source>
        <dbReference type="EMBL" id="EOC99431.1"/>
    </source>
</evidence>
<dbReference type="PANTHER" id="PTHR33992">
    <property type="entry name" value="RIBONUCLEASE P PROTEIN COMPONENT"/>
    <property type="match status" value="1"/>
</dbReference>
<sequence>MNKKYRLRSNKEFKRVYKKGKSLANRYLVMFYIKNPYNYNRVGFTVTKKLGKAVVRNKVRRRIKEGYRLNADKVKQGYDIIFLSRVNAKNAEYKDLERAILHLIRKSGLLKKGE</sequence>
<dbReference type="EC" id="3.1.26.5" evidence="7 8"/>
<keyword evidence="5 7" id="KW-0378">Hydrolase</keyword>
<comment type="similarity">
    <text evidence="7">Belongs to the RnpA family.</text>
</comment>
<dbReference type="PANTHER" id="PTHR33992:SF1">
    <property type="entry name" value="RIBONUCLEASE P PROTEIN COMPONENT"/>
    <property type="match status" value="1"/>
</dbReference>
<dbReference type="eggNOG" id="COG0594">
    <property type="taxonomic scope" value="Bacteria"/>
</dbReference>
<keyword evidence="3 7" id="KW-0540">Nuclease</keyword>
<dbReference type="InterPro" id="IPR020539">
    <property type="entry name" value="RNase_P_CS"/>
</dbReference>
<keyword evidence="2 7" id="KW-0819">tRNA processing</keyword>
<evidence type="ECO:0000256" key="6">
    <source>
        <dbReference type="ARBA" id="ARBA00022884"/>
    </source>
</evidence>
<dbReference type="AlphaFoldDB" id="R1AS06"/>
<dbReference type="InterPro" id="IPR000100">
    <property type="entry name" value="RNase_P"/>
</dbReference>
<evidence type="ECO:0000256" key="8">
    <source>
        <dbReference type="NCBIfam" id="TIGR00188"/>
    </source>
</evidence>
<dbReference type="EMBL" id="ARZA01000274">
    <property type="protein sequence ID" value="EOC99431.1"/>
    <property type="molecule type" value="Genomic_DNA"/>
</dbReference>
<dbReference type="Gene3D" id="3.30.230.10">
    <property type="match status" value="1"/>
</dbReference>
<dbReference type="InterPro" id="IPR014721">
    <property type="entry name" value="Ribsml_uS5_D2-typ_fold_subgr"/>
</dbReference>
<dbReference type="STRING" id="1304284.L21TH_2549"/>
<keyword evidence="6 7" id="KW-0694">RNA-binding</keyword>
<accession>R1AS06</accession>
<dbReference type="Pfam" id="PF00825">
    <property type="entry name" value="Ribonuclease_P"/>
    <property type="match status" value="1"/>
</dbReference>
<dbReference type="RefSeq" id="WP_006317192.1">
    <property type="nucleotide sequence ID" value="NZ_ARZA01000274.1"/>
</dbReference>
<evidence type="ECO:0000256" key="1">
    <source>
        <dbReference type="ARBA" id="ARBA00002663"/>
    </source>
</evidence>
<protein>
    <recommendedName>
        <fullName evidence="7 8">Ribonuclease P protein component</fullName>
        <shortName evidence="7">RNase P protein</shortName>
        <shortName evidence="7">RNaseP protein</shortName>
        <ecNumber evidence="7 8">3.1.26.5</ecNumber>
    </recommendedName>
    <alternativeName>
        <fullName evidence="7">Protein C5</fullName>
    </alternativeName>
</protein>
<evidence type="ECO:0000313" key="10">
    <source>
        <dbReference type="Proteomes" id="UP000013378"/>
    </source>
</evidence>
<dbReference type="PATRIC" id="fig|1304284.3.peg.2504"/>
<dbReference type="HAMAP" id="MF_00227">
    <property type="entry name" value="RNase_P"/>
    <property type="match status" value="1"/>
</dbReference>
<gene>
    <name evidence="7" type="primary">rnpA</name>
    <name evidence="9" type="ORF">L21TH_2549</name>
</gene>
<dbReference type="GO" id="GO:0042781">
    <property type="term" value="F:3'-tRNA processing endoribonuclease activity"/>
    <property type="evidence" value="ECO:0007669"/>
    <property type="project" value="TreeGrafter"/>
</dbReference>
<evidence type="ECO:0000256" key="7">
    <source>
        <dbReference type="HAMAP-Rule" id="MF_00227"/>
    </source>
</evidence>
<comment type="caution">
    <text evidence="9">The sequence shown here is derived from an EMBL/GenBank/DDBJ whole genome shotgun (WGS) entry which is preliminary data.</text>
</comment>